<name>A0A3T0T1W5_9MICO</name>
<gene>
    <name evidence="3" type="ORF">C1I64_11185</name>
</gene>
<proteinExistence type="predicted"/>
<feature type="transmembrane region" description="Helical" evidence="1">
    <location>
        <begin position="74"/>
        <end position="93"/>
    </location>
</feature>
<dbReference type="InterPro" id="IPR002881">
    <property type="entry name" value="DUF58"/>
</dbReference>
<dbReference type="Proteomes" id="UP000285317">
    <property type="component" value="Chromosome"/>
</dbReference>
<organism evidence="3 4">
    <name type="scientific">Rathayibacter festucae DSM 15932</name>
    <dbReference type="NCBI Taxonomy" id="1328866"/>
    <lineage>
        <taxon>Bacteria</taxon>
        <taxon>Bacillati</taxon>
        <taxon>Actinomycetota</taxon>
        <taxon>Actinomycetes</taxon>
        <taxon>Micrococcales</taxon>
        <taxon>Microbacteriaceae</taxon>
        <taxon>Rathayibacter</taxon>
    </lineage>
</organism>
<evidence type="ECO:0000259" key="2">
    <source>
        <dbReference type="Pfam" id="PF01882"/>
    </source>
</evidence>
<evidence type="ECO:0000313" key="4">
    <source>
        <dbReference type="Proteomes" id="UP000285317"/>
    </source>
</evidence>
<dbReference type="RefSeq" id="WP_127887249.1">
    <property type="nucleotide sequence ID" value="NZ_CP028137.1"/>
</dbReference>
<keyword evidence="1" id="KW-0472">Membrane</keyword>
<protein>
    <submittedName>
        <fullName evidence="3">DUF58 domain-containing protein</fullName>
    </submittedName>
</protein>
<reference evidence="3 4" key="1">
    <citation type="submission" date="2018-03" db="EMBL/GenBank/DDBJ databases">
        <title>Bacteriophage NCPPB3778 and a type I-E CRISPR drive the evolution of the US Biological Select Agent, Rathayibacter toxicus.</title>
        <authorList>
            <person name="Davis E.W.II."/>
            <person name="Tabima J.F."/>
            <person name="Weisberg A.J."/>
            <person name="Dantas Lopes L."/>
            <person name="Wiseman M.S."/>
            <person name="Wiseman M.S."/>
            <person name="Pupko T."/>
            <person name="Belcher M.S."/>
            <person name="Sechler A.J."/>
            <person name="Tancos M.A."/>
            <person name="Schroeder B.K."/>
            <person name="Murray T.D."/>
            <person name="Luster D.G."/>
            <person name="Schneider W.L."/>
            <person name="Rogers E."/>
            <person name="Andreote F.D."/>
            <person name="Grunwald N.J."/>
            <person name="Putnam M.L."/>
            <person name="Chang J.H."/>
        </authorList>
    </citation>
    <scope>NUCLEOTIDE SEQUENCE [LARGE SCALE GENOMIC DNA]</scope>
    <source>
        <strain evidence="3 4">DSM 15932</strain>
    </source>
</reference>
<feature type="domain" description="DUF58" evidence="2">
    <location>
        <begin position="236"/>
        <end position="318"/>
    </location>
</feature>
<keyword evidence="1" id="KW-1133">Transmembrane helix</keyword>
<dbReference type="EMBL" id="CP028137">
    <property type="protein sequence ID" value="AZZ52552.1"/>
    <property type="molecule type" value="Genomic_DNA"/>
</dbReference>
<dbReference type="PANTHER" id="PTHR34351:SF1">
    <property type="entry name" value="SLR1927 PROTEIN"/>
    <property type="match status" value="1"/>
</dbReference>
<accession>A0A3T0T1W5</accession>
<dbReference type="AlphaFoldDB" id="A0A3T0T1W5"/>
<evidence type="ECO:0000313" key="3">
    <source>
        <dbReference type="EMBL" id="AZZ52552.1"/>
    </source>
</evidence>
<dbReference type="Pfam" id="PF01882">
    <property type="entry name" value="DUF58"/>
    <property type="match status" value="1"/>
</dbReference>
<dbReference type="PANTHER" id="PTHR34351">
    <property type="entry name" value="SLR1927 PROTEIN-RELATED"/>
    <property type="match status" value="1"/>
</dbReference>
<keyword evidence="1" id="KW-0812">Transmembrane</keyword>
<dbReference type="KEGG" id="rfs:C1I64_11185"/>
<evidence type="ECO:0000256" key="1">
    <source>
        <dbReference type="SAM" id="Phobius"/>
    </source>
</evidence>
<feature type="transmembrane region" description="Helical" evidence="1">
    <location>
        <begin position="44"/>
        <end position="68"/>
    </location>
</feature>
<sequence length="425" mass="45045">MTGIGVLRREGLARRAGAAVERSRHVVETAVVLLAPVRARAVPVVAVATSFAWVLLALAGLAWIVGAVQGWSELVLLAVLALAVLIAAAPFMIGRSAYSVDLDLAATRVVAGERAVGRVEVRNASARSLLPARVELPVGGGLAVFPLPRLEAAAVHEELFTIPTARRGVIRVGPVRSVRGDGLGLFRRVVPHTVPGDLFVHPRTVAVGGSSSGFLKDLEGRPAPELSNNDVSFHALRAYAPGDDRRYVHWKTTARTGTLMVRQFEETRRSHLAIGLSLDPADYRDDEQFELAASSCASLGLQALRDGQQLSVLVQGRSLHTGLGKRLLDDLSGVELGQSRGDLVGLSRSLARSVPQASVVILVVGSEVTAARFRSAARQLPPDARVIGMSCDEERPAARRSIGELALLSVPALEELPAAVRRGAA</sequence>